<protein>
    <recommendedName>
        <fullName evidence="4">Oligosaccharide repeat unit polymerase</fullName>
    </recommendedName>
</protein>
<evidence type="ECO:0000256" key="1">
    <source>
        <dbReference type="SAM" id="Phobius"/>
    </source>
</evidence>
<sequence>MRKRDLAWLVVMMAVGSLEGSKGALVRYVLCFGMFLYHPAFRHRRDLLKRIQRLVPLALVGVFGVFFTVLFRENSTTDEALLAFVRRLLYGADVILFYYQPANVDYFARFSALDYPSYVINPIVGFFRLTPYQEAFGNVMVENALPPGVTLDVIVGPNSPFYTEGQIFFGYYGAFVYSFLIGALTSYLRTLYFSLVKCSAFMLVLMNTMVLYSLSFLTDVRMTVGMLFDTFLFVVPLYLVVSLLIRHRFVVRQIRFSLSR</sequence>
<keyword evidence="1" id="KW-0472">Membrane</keyword>
<feature type="transmembrane region" description="Helical" evidence="1">
    <location>
        <begin position="169"/>
        <end position="188"/>
    </location>
</feature>
<evidence type="ECO:0008006" key="4">
    <source>
        <dbReference type="Google" id="ProtNLM"/>
    </source>
</evidence>
<feature type="transmembrane region" description="Helical" evidence="1">
    <location>
        <begin position="51"/>
        <end position="71"/>
    </location>
</feature>
<gene>
    <name evidence="2" type="ORF">HH216_07990</name>
</gene>
<evidence type="ECO:0000313" key="3">
    <source>
        <dbReference type="Proteomes" id="UP000501128"/>
    </source>
</evidence>
<dbReference type="EMBL" id="CP051677">
    <property type="protein sequence ID" value="QJD78372.1"/>
    <property type="molecule type" value="Genomic_DNA"/>
</dbReference>
<keyword evidence="1" id="KW-1133">Transmembrane helix</keyword>
<proteinExistence type="predicted"/>
<keyword evidence="3" id="KW-1185">Reference proteome</keyword>
<feature type="transmembrane region" description="Helical" evidence="1">
    <location>
        <begin position="224"/>
        <end position="245"/>
    </location>
</feature>
<reference evidence="2 3" key="1">
    <citation type="submission" date="2020-04" db="EMBL/GenBank/DDBJ databases">
        <title>Genome sequencing of novel species.</title>
        <authorList>
            <person name="Heo J."/>
            <person name="Kim S.-J."/>
            <person name="Kim J.-S."/>
            <person name="Hong S.-B."/>
            <person name="Kwon S.-W."/>
        </authorList>
    </citation>
    <scope>NUCLEOTIDE SEQUENCE [LARGE SCALE GENOMIC DNA]</scope>
    <source>
        <strain evidence="2 3">CJU-R4</strain>
    </source>
</reference>
<dbReference type="Proteomes" id="UP000501128">
    <property type="component" value="Chromosome"/>
</dbReference>
<keyword evidence="1" id="KW-0812">Transmembrane</keyword>
<dbReference type="KEGG" id="srho:HH216_07990"/>
<name>A0A7L5DLG3_9BACT</name>
<dbReference type="RefSeq" id="WP_169550346.1">
    <property type="nucleotide sequence ID" value="NZ_CP051677.1"/>
</dbReference>
<dbReference type="AlphaFoldDB" id="A0A7L5DLG3"/>
<accession>A0A7L5DLG3</accession>
<feature type="transmembrane region" description="Helical" evidence="1">
    <location>
        <begin position="200"/>
        <end position="218"/>
    </location>
</feature>
<organism evidence="2 3">
    <name type="scientific">Spirosoma rhododendri</name>
    <dbReference type="NCBI Taxonomy" id="2728024"/>
    <lineage>
        <taxon>Bacteria</taxon>
        <taxon>Pseudomonadati</taxon>
        <taxon>Bacteroidota</taxon>
        <taxon>Cytophagia</taxon>
        <taxon>Cytophagales</taxon>
        <taxon>Cytophagaceae</taxon>
        <taxon>Spirosoma</taxon>
    </lineage>
</organism>
<evidence type="ECO:0000313" key="2">
    <source>
        <dbReference type="EMBL" id="QJD78372.1"/>
    </source>
</evidence>